<feature type="region of interest" description="Disordered" evidence="1">
    <location>
        <begin position="39"/>
        <end position="72"/>
    </location>
</feature>
<dbReference type="Proteomes" id="UP000077266">
    <property type="component" value="Unassembled WGS sequence"/>
</dbReference>
<feature type="compositionally biased region" description="Polar residues" evidence="1">
    <location>
        <begin position="47"/>
        <end position="71"/>
    </location>
</feature>
<gene>
    <name evidence="2" type="ORF">EXIGLDRAFT_691035</name>
</gene>
<protein>
    <submittedName>
        <fullName evidence="2">Uncharacterized protein</fullName>
    </submittedName>
</protein>
<dbReference type="InParanoid" id="A0A165P957"/>
<sequence>MGRECQWVPGGGGAMGEAATYVDNEQVVSRKRGIETCATGRMRSGDDSGTNASTSRWPMSSGFATSDSSANDARACGTSVRVERSWVDVKRKGNDEVTVVGSPGDQAKGGPGDLGKFPNATTYYARETRRSNDISIVANGRELSERQAKWYTSAGWRSAAMSNAVAIDGDLVRDTCERRRIGPESWVQSTIPGLGTPNRATVRRRMAWIGLGYADGGLSPARSLGANPSALPSAISGRSAIPTRSGRNVVVSGEVWRSHVARLGQ</sequence>
<evidence type="ECO:0000313" key="2">
    <source>
        <dbReference type="EMBL" id="KZW01825.1"/>
    </source>
</evidence>
<evidence type="ECO:0000256" key="1">
    <source>
        <dbReference type="SAM" id="MobiDB-lite"/>
    </source>
</evidence>
<dbReference type="AlphaFoldDB" id="A0A165P957"/>
<name>A0A165P957_EXIGL</name>
<organism evidence="2 3">
    <name type="scientific">Exidia glandulosa HHB12029</name>
    <dbReference type="NCBI Taxonomy" id="1314781"/>
    <lineage>
        <taxon>Eukaryota</taxon>
        <taxon>Fungi</taxon>
        <taxon>Dikarya</taxon>
        <taxon>Basidiomycota</taxon>
        <taxon>Agaricomycotina</taxon>
        <taxon>Agaricomycetes</taxon>
        <taxon>Auriculariales</taxon>
        <taxon>Exidiaceae</taxon>
        <taxon>Exidia</taxon>
    </lineage>
</organism>
<keyword evidence="3" id="KW-1185">Reference proteome</keyword>
<accession>A0A165P957</accession>
<evidence type="ECO:0000313" key="3">
    <source>
        <dbReference type="Proteomes" id="UP000077266"/>
    </source>
</evidence>
<dbReference type="EMBL" id="KV425891">
    <property type="protein sequence ID" value="KZW01825.1"/>
    <property type="molecule type" value="Genomic_DNA"/>
</dbReference>
<reference evidence="2 3" key="1">
    <citation type="journal article" date="2016" name="Mol. Biol. Evol.">
        <title>Comparative Genomics of Early-Diverging Mushroom-Forming Fungi Provides Insights into the Origins of Lignocellulose Decay Capabilities.</title>
        <authorList>
            <person name="Nagy L.G."/>
            <person name="Riley R."/>
            <person name="Tritt A."/>
            <person name="Adam C."/>
            <person name="Daum C."/>
            <person name="Floudas D."/>
            <person name="Sun H."/>
            <person name="Yadav J.S."/>
            <person name="Pangilinan J."/>
            <person name="Larsson K.H."/>
            <person name="Matsuura K."/>
            <person name="Barry K."/>
            <person name="Labutti K."/>
            <person name="Kuo R."/>
            <person name="Ohm R.A."/>
            <person name="Bhattacharya S.S."/>
            <person name="Shirouzu T."/>
            <person name="Yoshinaga Y."/>
            <person name="Martin F.M."/>
            <person name="Grigoriev I.V."/>
            <person name="Hibbett D.S."/>
        </authorList>
    </citation>
    <scope>NUCLEOTIDE SEQUENCE [LARGE SCALE GENOMIC DNA]</scope>
    <source>
        <strain evidence="2 3">HHB12029</strain>
    </source>
</reference>
<proteinExistence type="predicted"/>